<evidence type="ECO:0000256" key="5">
    <source>
        <dbReference type="ARBA" id="ARBA00023237"/>
    </source>
</evidence>
<gene>
    <name evidence="8" type="ORF">C7T94_13605</name>
</gene>
<feature type="domain" description="RagB/SusD" evidence="6">
    <location>
        <begin position="334"/>
        <end position="477"/>
    </location>
</feature>
<dbReference type="PROSITE" id="PS51257">
    <property type="entry name" value="PROKAR_LIPOPROTEIN"/>
    <property type="match status" value="1"/>
</dbReference>
<comment type="subcellular location">
    <subcellularLocation>
        <location evidence="1">Cell outer membrane</location>
    </subcellularLocation>
</comment>
<name>A0A2T3HM94_9SPHI</name>
<keyword evidence="4" id="KW-0472">Membrane</keyword>
<comment type="similarity">
    <text evidence="2">Belongs to the SusD family.</text>
</comment>
<keyword evidence="5" id="KW-0998">Cell outer membrane</keyword>
<evidence type="ECO:0000259" key="6">
    <source>
        <dbReference type="Pfam" id="PF07980"/>
    </source>
</evidence>
<dbReference type="RefSeq" id="WP_107215833.1">
    <property type="nucleotide sequence ID" value="NZ_KZ686269.1"/>
</dbReference>
<protein>
    <submittedName>
        <fullName evidence="8">RagB/SusD family nutrient uptake outer membrane protein</fullName>
    </submittedName>
</protein>
<keyword evidence="9" id="KW-1185">Reference proteome</keyword>
<accession>A0A2T3HM94</accession>
<proteinExistence type="inferred from homology"/>
<dbReference type="CDD" id="cd08977">
    <property type="entry name" value="SusD"/>
    <property type="match status" value="1"/>
</dbReference>
<dbReference type="InterPro" id="IPR011990">
    <property type="entry name" value="TPR-like_helical_dom_sf"/>
</dbReference>
<evidence type="ECO:0000313" key="9">
    <source>
        <dbReference type="Proteomes" id="UP000240912"/>
    </source>
</evidence>
<dbReference type="Pfam" id="PF14322">
    <property type="entry name" value="SusD-like_3"/>
    <property type="match status" value="1"/>
</dbReference>
<evidence type="ECO:0000256" key="1">
    <source>
        <dbReference type="ARBA" id="ARBA00004442"/>
    </source>
</evidence>
<keyword evidence="3" id="KW-0732">Signal</keyword>
<evidence type="ECO:0000259" key="7">
    <source>
        <dbReference type="Pfam" id="PF14322"/>
    </source>
</evidence>
<dbReference type="AlphaFoldDB" id="A0A2T3HM94"/>
<dbReference type="InterPro" id="IPR012944">
    <property type="entry name" value="SusD_RagB_dom"/>
</dbReference>
<dbReference type="InterPro" id="IPR033985">
    <property type="entry name" value="SusD-like_N"/>
</dbReference>
<evidence type="ECO:0000256" key="4">
    <source>
        <dbReference type="ARBA" id="ARBA00023136"/>
    </source>
</evidence>
<dbReference type="OrthoDB" id="5694214at2"/>
<sequence>MTHRQHILSGLLAVVLLGSGCKKILDAPPVSSITNESYWTAEGDVIGYMTGINADFRNLMNQTLYFEDRSDVFVAGLEGAVSNAWAQNLTPLNAPNWIDFYNQVHHCNLLLKNAPQVVSSANVKRAMAQAHFIRAYVYFSLIRIWGDVPLLLEPTEPVDRELPARAPAAQVMAQILSDVDQAIALFPEAGFPNKNRATRPAAYALKADALLWKAKVLKGNAQDLEAAIAAADQALASGVTLLSDFSKIHATDQRKNSEIIFSLYFLRDEKSDQYGSRLKPRDIFVSSATNVSSLPFARNGARSVYAPSTKIMNLFAANDVRKASSFITATDAAGNVMGVFDNKFRGTVYPDDRYFENETVIYRAAEMILFKAEALAALNRVPEAKNELDKVRIRAGIGQYTGSLEQNAFERELLNERAREFWLELKRWPDIVRFHAGGTINAYQEVPNLAGKNVPLFSPIPNTQIYLNPNLKQTEGYGN</sequence>
<dbReference type="Gene3D" id="1.25.40.390">
    <property type="match status" value="1"/>
</dbReference>
<organism evidence="8 9">
    <name type="scientific">Pedobacter yulinensis</name>
    <dbReference type="NCBI Taxonomy" id="2126353"/>
    <lineage>
        <taxon>Bacteria</taxon>
        <taxon>Pseudomonadati</taxon>
        <taxon>Bacteroidota</taxon>
        <taxon>Sphingobacteriia</taxon>
        <taxon>Sphingobacteriales</taxon>
        <taxon>Sphingobacteriaceae</taxon>
        <taxon>Pedobacter</taxon>
    </lineage>
</organism>
<reference evidence="8 9" key="1">
    <citation type="submission" date="2018-03" db="EMBL/GenBank/DDBJ databases">
        <authorList>
            <person name="Keele B.F."/>
        </authorList>
    </citation>
    <scope>NUCLEOTIDE SEQUENCE [LARGE SCALE GENOMIC DNA]</scope>
    <source>
        <strain evidence="8 9">YL28-9</strain>
    </source>
</reference>
<dbReference type="Proteomes" id="UP000240912">
    <property type="component" value="Unassembled WGS sequence"/>
</dbReference>
<dbReference type="SUPFAM" id="SSF48452">
    <property type="entry name" value="TPR-like"/>
    <property type="match status" value="1"/>
</dbReference>
<feature type="domain" description="SusD-like N-terminal" evidence="7">
    <location>
        <begin position="87"/>
        <end position="206"/>
    </location>
</feature>
<dbReference type="EMBL" id="PYLS01000005">
    <property type="protein sequence ID" value="PST83572.1"/>
    <property type="molecule type" value="Genomic_DNA"/>
</dbReference>
<evidence type="ECO:0000256" key="2">
    <source>
        <dbReference type="ARBA" id="ARBA00006275"/>
    </source>
</evidence>
<dbReference type="GO" id="GO:0009279">
    <property type="term" value="C:cell outer membrane"/>
    <property type="evidence" value="ECO:0007669"/>
    <property type="project" value="UniProtKB-SubCell"/>
</dbReference>
<dbReference type="Pfam" id="PF07980">
    <property type="entry name" value="SusD_RagB"/>
    <property type="match status" value="1"/>
</dbReference>
<evidence type="ECO:0000313" key="8">
    <source>
        <dbReference type="EMBL" id="PST83572.1"/>
    </source>
</evidence>
<comment type="caution">
    <text evidence="8">The sequence shown here is derived from an EMBL/GenBank/DDBJ whole genome shotgun (WGS) entry which is preliminary data.</text>
</comment>
<evidence type="ECO:0000256" key="3">
    <source>
        <dbReference type="ARBA" id="ARBA00022729"/>
    </source>
</evidence>